<name>A0A0H2MI46_9PROT</name>
<sequence length="263" mass="29822">MTSFATCKFFDDCRTEVNGKKTYIGGYGNDLIAGSLPIKLNTLWVQLSYGSSVDAPELPVRVNISIPGKTDKISLDLPVSEMPEIPKDVDVKAFRVSFDFPIFDVVLSEQGRIVVEVETENQNVVRAGVLKITSNSSPDANSIHLPHMDIPELIEAFSRIQEIKSDSTSHYKNITSKIFDEFLCQIPKLPSSINKEIRLQVGENRILVFFEKQFKEIPSVHVTSLSDDIKFRVTEIYKYGFSLDIEYLSSVQDHPRFLFKYET</sequence>
<keyword evidence="2" id="KW-1185">Reference proteome</keyword>
<evidence type="ECO:0000313" key="2">
    <source>
        <dbReference type="Proteomes" id="UP000035444"/>
    </source>
</evidence>
<proteinExistence type="predicted"/>
<dbReference type="RefSeq" id="WP_047763213.1">
    <property type="nucleotide sequence ID" value="NZ_LAQL01000003.1"/>
</dbReference>
<dbReference type="AlphaFoldDB" id="A0A0H2MI46"/>
<dbReference type="EMBL" id="LAQL01000003">
    <property type="protein sequence ID" value="KLN61876.1"/>
    <property type="molecule type" value="Genomic_DNA"/>
</dbReference>
<dbReference type="STRING" id="1489064.WH96_06265"/>
<gene>
    <name evidence="1" type="ORF">WH96_06265</name>
</gene>
<reference evidence="1 2" key="1">
    <citation type="submission" date="2015-03" db="EMBL/GenBank/DDBJ databases">
        <title>Genome Sequence of Kiloniella spongiae MEBiC09566, isolated from a marine sponge.</title>
        <authorList>
            <person name="Shao Z."/>
            <person name="Wang L."/>
            <person name="Li X."/>
        </authorList>
    </citation>
    <scope>NUCLEOTIDE SEQUENCE [LARGE SCALE GENOMIC DNA]</scope>
    <source>
        <strain evidence="1 2">MEBiC09566</strain>
    </source>
</reference>
<organism evidence="1 2">
    <name type="scientific">Kiloniella spongiae</name>
    <dbReference type="NCBI Taxonomy" id="1489064"/>
    <lineage>
        <taxon>Bacteria</taxon>
        <taxon>Pseudomonadati</taxon>
        <taxon>Pseudomonadota</taxon>
        <taxon>Alphaproteobacteria</taxon>
        <taxon>Rhodospirillales</taxon>
        <taxon>Kiloniellaceae</taxon>
        <taxon>Kiloniella</taxon>
    </lineage>
</organism>
<dbReference type="Proteomes" id="UP000035444">
    <property type="component" value="Unassembled WGS sequence"/>
</dbReference>
<dbReference type="OrthoDB" id="8377146at2"/>
<evidence type="ECO:0000313" key="1">
    <source>
        <dbReference type="EMBL" id="KLN61876.1"/>
    </source>
</evidence>
<accession>A0A0H2MI46</accession>
<protein>
    <submittedName>
        <fullName evidence="1">Uncharacterized protein</fullName>
    </submittedName>
</protein>
<comment type="caution">
    <text evidence="1">The sequence shown here is derived from an EMBL/GenBank/DDBJ whole genome shotgun (WGS) entry which is preliminary data.</text>
</comment>